<protein>
    <submittedName>
        <fullName evidence="1">Uncharacterized protein</fullName>
    </submittedName>
</protein>
<evidence type="ECO:0000313" key="2">
    <source>
        <dbReference type="Proteomes" id="UP000186601"/>
    </source>
</evidence>
<comment type="caution">
    <text evidence="1">The sequence shown here is derived from an EMBL/GenBank/DDBJ whole genome shotgun (WGS) entry which is preliminary data.</text>
</comment>
<dbReference type="AlphaFoldDB" id="A0A2R6P0K1"/>
<gene>
    <name evidence="1" type="ORF">PHLCEN_2v6073</name>
</gene>
<sequence length="96" mass="10351">MASSLSERLAGPVSLGQRHPVLCDLGGIQCFTTRPIVESLLPLYTEQSQFIIVRRRETGDSQSWALSQCPPAEVWIGFNMAIPLVSGFALPAPAPA</sequence>
<evidence type="ECO:0000313" key="1">
    <source>
        <dbReference type="EMBL" id="PSR82437.1"/>
    </source>
</evidence>
<keyword evidence="2" id="KW-1185">Reference proteome</keyword>
<dbReference type="EMBL" id="MLYV02000586">
    <property type="protein sequence ID" value="PSR82437.1"/>
    <property type="molecule type" value="Genomic_DNA"/>
</dbReference>
<proteinExistence type="predicted"/>
<reference evidence="1 2" key="1">
    <citation type="submission" date="2018-02" db="EMBL/GenBank/DDBJ databases">
        <title>Genome sequence of the basidiomycete white-rot fungus Phlebia centrifuga.</title>
        <authorList>
            <person name="Granchi Z."/>
            <person name="Peng M."/>
            <person name="de Vries R.P."/>
            <person name="Hilden K."/>
            <person name="Makela M.R."/>
            <person name="Grigoriev I."/>
            <person name="Riley R."/>
        </authorList>
    </citation>
    <scope>NUCLEOTIDE SEQUENCE [LARGE SCALE GENOMIC DNA]</scope>
    <source>
        <strain evidence="1 2">FBCC195</strain>
    </source>
</reference>
<name>A0A2R6P0K1_9APHY</name>
<dbReference type="Proteomes" id="UP000186601">
    <property type="component" value="Unassembled WGS sequence"/>
</dbReference>
<organism evidence="1 2">
    <name type="scientific">Hermanssonia centrifuga</name>
    <dbReference type="NCBI Taxonomy" id="98765"/>
    <lineage>
        <taxon>Eukaryota</taxon>
        <taxon>Fungi</taxon>
        <taxon>Dikarya</taxon>
        <taxon>Basidiomycota</taxon>
        <taxon>Agaricomycotina</taxon>
        <taxon>Agaricomycetes</taxon>
        <taxon>Polyporales</taxon>
        <taxon>Meruliaceae</taxon>
        <taxon>Hermanssonia</taxon>
    </lineage>
</organism>
<accession>A0A2R6P0K1</accession>